<reference evidence="2" key="1">
    <citation type="journal article" date="2020" name="Stud. Mycol.">
        <title>101 Dothideomycetes genomes: a test case for predicting lifestyles and emergence of pathogens.</title>
        <authorList>
            <person name="Haridas S."/>
            <person name="Albert R."/>
            <person name="Binder M."/>
            <person name="Bloem J."/>
            <person name="Labutti K."/>
            <person name="Salamov A."/>
            <person name="Andreopoulos B."/>
            <person name="Baker S."/>
            <person name="Barry K."/>
            <person name="Bills G."/>
            <person name="Bluhm B."/>
            <person name="Cannon C."/>
            <person name="Castanera R."/>
            <person name="Culley D."/>
            <person name="Daum C."/>
            <person name="Ezra D."/>
            <person name="Gonzalez J."/>
            <person name="Henrissat B."/>
            <person name="Kuo A."/>
            <person name="Liang C."/>
            <person name="Lipzen A."/>
            <person name="Lutzoni F."/>
            <person name="Magnuson J."/>
            <person name="Mondo S."/>
            <person name="Nolan M."/>
            <person name="Ohm R."/>
            <person name="Pangilinan J."/>
            <person name="Park H.-J."/>
            <person name="Ramirez L."/>
            <person name="Alfaro M."/>
            <person name="Sun H."/>
            <person name="Tritt A."/>
            <person name="Yoshinaga Y."/>
            <person name="Zwiers L.-H."/>
            <person name="Turgeon B."/>
            <person name="Goodwin S."/>
            <person name="Spatafora J."/>
            <person name="Crous P."/>
            <person name="Grigoriev I."/>
        </authorList>
    </citation>
    <scope>NUCLEOTIDE SEQUENCE</scope>
    <source>
        <strain evidence="2">CBS 207.26</strain>
    </source>
</reference>
<feature type="region of interest" description="Disordered" evidence="1">
    <location>
        <begin position="188"/>
        <end position="227"/>
    </location>
</feature>
<dbReference type="Proteomes" id="UP000800200">
    <property type="component" value="Unassembled WGS sequence"/>
</dbReference>
<evidence type="ECO:0000313" key="2">
    <source>
        <dbReference type="EMBL" id="KAF2195586.1"/>
    </source>
</evidence>
<keyword evidence="3" id="KW-1185">Reference proteome</keyword>
<feature type="compositionally biased region" description="Polar residues" evidence="1">
    <location>
        <begin position="494"/>
        <end position="509"/>
    </location>
</feature>
<evidence type="ECO:0000313" key="3">
    <source>
        <dbReference type="Proteomes" id="UP000800200"/>
    </source>
</evidence>
<proteinExistence type="predicted"/>
<dbReference type="AlphaFoldDB" id="A0A6A6F0C7"/>
<protein>
    <submittedName>
        <fullName evidence="2">Uncharacterized protein</fullName>
    </submittedName>
</protein>
<feature type="region of interest" description="Disordered" evidence="1">
    <location>
        <begin position="380"/>
        <end position="433"/>
    </location>
</feature>
<feature type="compositionally biased region" description="Polar residues" evidence="1">
    <location>
        <begin position="260"/>
        <end position="270"/>
    </location>
</feature>
<sequence>MLACNIRECPMDSPMTGPGPTPGQPMAQAMQMHQGVSGPNGPVSQAGPMMAGMQPGMGPSAHPLQPPSAMGGSHQGQASPAPQPRPLALQVDQTSGSHPLKTMSKRPRPAYMTIEGEDYKFKNKLAKIGSESSFQRGFNEIKNKHTISEDYTKGVDYMRRQRLAVLKERPRDHGRKYVCSEIKHEREVQPRLESQQDHDNQARFQAQHSRRISQEFSHQRRIQGNAPSAAQIISQMLSVSSSASSPETRPISSQHLMNVPQMQTATQSSAEPAGQPPSAMAVAQHTVSRPTVVTPPVKEEPRHYPLPPQAPPIFAYSNPQTPSELHPAHSAHQHIQGQSIAEQYRAQNSRYHEFDARNRKHDVGRELSRRADALHESLLSNSQHRATAAPVPPHQDLRYQTHPQQDRGYGHPRSHTPLSRYEHPQHPSLQHPHHSLLVDNNHVILGQRQQDDPTTPQHRLRDAYPPRDERERLADRIREEQAHQQARMRYRESTPFSQFSDTTPAEQLETNPDSSTNSTPPPGAVIEDPSHGLPNFNPHLNTVSMSLQLPNGLASANSYEVFDPLAWMLDAQPE</sequence>
<feature type="compositionally biased region" description="Low complexity" evidence="1">
    <location>
        <begin position="286"/>
        <end position="296"/>
    </location>
</feature>
<feature type="compositionally biased region" description="Basic and acidic residues" evidence="1">
    <location>
        <begin position="395"/>
        <end position="409"/>
    </location>
</feature>
<dbReference type="EMBL" id="ML994610">
    <property type="protein sequence ID" value="KAF2195586.1"/>
    <property type="molecule type" value="Genomic_DNA"/>
</dbReference>
<feature type="region of interest" description="Disordered" evidence="1">
    <location>
        <begin position="1"/>
        <end position="105"/>
    </location>
</feature>
<feature type="compositionally biased region" description="Basic and acidic residues" evidence="1">
    <location>
        <begin position="188"/>
        <end position="201"/>
    </location>
</feature>
<evidence type="ECO:0000256" key="1">
    <source>
        <dbReference type="SAM" id="MobiDB-lite"/>
    </source>
</evidence>
<accession>A0A6A6F0C7</accession>
<feature type="region of interest" description="Disordered" evidence="1">
    <location>
        <begin position="260"/>
        <end position="303"/>
    </location>
</feature>
<feature type="region of interest" description="Disordered" evidence="1">
    <location>
        <begin position="319"/>
        <end position="338"/>
    </location>
</feature>
<feature type="region of interest" description="Disordered" evidence="1">
    <location>
        <begin position="448"/>
        <end position="536"/>
    </location>
</feature>
<name>A0A6A6F0C7_9PEZI</name>
<feature type="compositionally biased region" description="Low complexity" evidence="1">
    <location>
        <begin position="45"/>
        <end position="59"/>
    </location>
</feature>
<gene>
    <name evidence="2" type="ORF">K469DRAFT_681878</name>
</gene>
<feature type="compositionally biased region" description="Basic and acidic residues" evidence="1">
    <location>
        <begin position="459"/>
        <end position="482"/>
    </location>
</feature>
<organism evidence="2 3">
    <name type="scientific">Zopfia rhizophila CBS 207.26</name>
    <dbReference type="NCBI Taxonomy" id="1314779"/>
    <lineage>
        <taxon>Eukaryota</taxon>
        <taxon>Fungi</taxon>
        <taxon>Dikarya</taxon>
        <taxon>Ascomycota</taxon>
        <taxon>Pezizomycotina</taxon>
        <taxon>Dothideomycetes</taxon>
        <taxon>Dothideomycetes incertae sedis</taxon>
        <taxon>Zopfiaceae</taxon>
        <taxon>Zopfia</taxon>
    </lineage>
</organism>